<evidence type="ECO:0000256" key="1">
    <source>
        <dbReference type="SAM" id="Phobius"/>
    </source>
</evidence>
<name>A0A810MYK0_9ACTN</name>
<dbReference type="AlphaFoldDB" id="A0A810MYK0"/>
<dbReference type="EMBL" id="AP023359">
    <property type="protein sequence ID" value="BCJ66236.1"/>
    <property type="molecule type" value="Genomic_DNA"/>
</dbReference>
<feature type="transmembrane region" description="Helical" evidence="1">
    <location>
        <begin position="42"/>
        <end position="60"/>
    </location>
</feature>
<gene>
    <name evidence="3" type="ORF">Prubr_32570</name>
</gene>
<sequence length="160" mass="17037">MFDEFMGLPAHPLLVHAAVVFVPLLAVVGIVYGFVPKVRSRVGWAAVLLAVAAPVSALFSKISGEALEERLIAAGYGQVILDKVNEHQAYGDLTFWFSLALAIVTGALVFLTTRGERGPNVPSWLPTVLSVLVTILGLVTMIYVYLTGETGAQAVWSGVV</sequence>
<dbReference type="Pfam" id="PF09990">
    <property type="entry name" value="DUF2231"/>
    <property type="match status" value="1"/>
</dbReference>
<dbReference type="RefSeq" id="WP_212826217.1">
    <property type="nucleotide sequence ID" value="NZ_AP023359.1"/>
</dbReference>
<proteinExistence type="predicted"/>
<evidence type="ECO:0000313" key="4">
    <source>
        <dbReference type="Proteomes" id="UP000680866"/>
    </source>
</evidence>
<dbReference type="InterPro" id="IPR019251">
    <property type="entry name" value="DUF2231_TM"/>
</dbReference>
<keyword evidence="1" id="KW-0812">Transmembrane</keyword>
<dbReference type="KEGG" id="pry:Prubr_32570"/>
<keyword evidence="4" id="KW-1185">Reference proteome</keyword>
<feature type="transmembrane region" description="Helical" evidence="1">
    <location>
        <begin position="93"/>
        <end position="112"/>
    </location>
</feature>
<dbReference type="Proteomes" id="UP000680866">
    <property type="component" value="Chromosome"/>
</dbReference>
<feature type="domain" description="DUF2231" evidence="2">
    <location>
        <begin position="7"/>
        <end position="159"/>
    </location>
</feature>
<organism evidence="3 4">
    <name type="scientific">Polymorphospora rubra</name>
    <dbReference type="NCBI Taxonomy" id="338584"/>
    <lineage>
        <taxon>Bacteria</taxon>
        <taxon>Bacillati</taxon>
        <taxon>Actinomycetota</taxon>
        <taxon>Actinomycetes</taxon>
        <taxon>Micromonosporales</taxon>
        <taxon>Micromonosporaceae</taxon>
        <taxon>Polymorphospora</taxon>
    </lineage>
</organism>
<protein>
    <recommendedName>
        <fullName evidence="2">DUF2231 domain-containing protein</fullName>
    </recommendedName>
</protein>
<accession>A0A810MYK0</accession>
<feature type="transmembrane region" description="Helical" evidence="1">
    <location>
        <begin position="13"/>
        <end position="35"/>
    </location>
</feature>
<reference evidence="3" key="1">
    <citation type="submission" date="2020-08" db="EMBL/GenBank/DDBJ databases">
        <title>Whole genome shotgun sequence of Polymorphospora rubra NBRC 101157.</title>
        <authorList>
            <person name="Komaki H."/>
            <person name="Tamura T."/>
        </authorList>
    </citation>
    <scope>NUCLEOTIDE SEQUENCE</scope>
    <source>
        <strain evidence="3">NBRC 101157</strain>
    </source>
</reference>
<evidence type="ECO:0000313" key="3">
    <source>
        <dbReference type="EMBL" id="BCJ66236.1"/>
    </source>
</evidence>
<keyword evidence="1" id="KW-1133">Transmembrane helix</keyword>
<feature type="transmembrane region" description="Helical" evidence="1">
    <location>
        <begin position="124"/>
        <end position="146"/>
    </location>
</feature>
<keyword evidence="1" id="KW-0472">Membrane</keyword>
<evidence type="ECO:0000259" key="2">
    <source>
        <dbReference type="Pfam" id="PF09990"/>
    </source>
</evidence>